<dbReference type="Pfam" id="PF13490">
    <property type="entry name" value="zf-HC2"/>
    <property type="match status" value="1"/>
</dbReference>
<protein>
    <recommendedName>
        <fullName evidence="4">Putative zinc-finger domain-containing protein</fullName>
    </recommendedName>
</protein>
<accession>Q9RKI3</accession>
<dbReference type="HOGENOM" id="CLU_2453271_0_0_11"/>
<organism evidence="5 6">
    <name type="scientific">Streptomyces coelicolor (strain ATCC BAA-471 / A3(2) / M145)</name>
    <dbReference type="NCBI Taxonomy" id="100226"/>
    <lineage>
        <taxon>Bacteria</taxon>
        <taxon>Bacillati</taxon>
        <taxon>Actinomycetota</taxon>
        <taxon>Actinomycetes</taxon>
        <taxon>Kitasatosporales</taxon>
        <taxon>Streptomycetaceae</taxon>
        <taxon>Streptomyces</taxon>
        <taxon>Streptomyces albidoflavus group</taxon>
    </lineage>
</organism>
<evidence type="ECO:0000313" key="5">
    <source>
        <dbReference type="EMBL" id="CAB61857.1"/>
    </source>
</evidence>
<feature type="region of interest" description="Disordered" evidence="3">
    <location>
        <begin position="82"/>
        <end position="106"/>
    </location>
</feature>
<reference evidence="5 6" key="2">
    <citation type="journal article" date="2002" name="Nature">
        <title>Complete genome sequence of the model actinomycete Streptomyces coelicolor A3(2).</title>
        <authorList>
            <person name="Bentley S.D."/>
            <person name="Chater K.F."/>
            <person name="Cerdeno-Tarraga A.M."/>
            <person name="Challis G.L."/>
            <person name="Thomson N.R."/>
            <person name="James K.D."/>
            <person name="Harris D.E."/>
            <person name="Quail M.A."/>
            <person name="Kieser H."/>
            <person name="Harper D."/>
            <person name="Bateman A."/>
            <person name="Brown S."/>
            <person name="Chandra G."/>
            <person name="Chen C.W."/>
            <person name="Collins M."/>
            <person name="Cronin A."/>
            <person name="Fraser A."/>
            <person name="Goble A."/>
            <person name="Hidalgo J."/>
            <person name="Hornsby T."/>
            <person name="Howarth S."/>
            <person name="Huang C.H."/>
            <person name="Kieser T."/>
            <person name="Larke L."/>
            <person name="Murphy L."/>
            <person name="Oliver K."/>
            <person name="O'Neil S."/>
            <person name="Rabbinowitsch E."/>
            <person name="Rajandream M.A."/>
            <person name="Rutherford K."/>
            <person name="Rutter S."/>
            <person name="Seeger K."/>
            <person name="Saunders D."/>
            <person name="Sharp S."/>
            <person name="Squares R."/>
            <person name="Squares S."/>
            <person name="Taylor K."/>
            <person name="Warren T."/>
            <person name="Wietzorrek A."/>
            <person name="Woodward J."/>
            <person name="Barrell B.G."/>
            <person name="Parkhill J."/>
            <person name="Hopwood D.A."/>
        </authorList>
    </citation>
    <scope>NUCLEOTIDE SEQUENCE [LARGE SCALE GENOMIC DNA]</scope>
    <source>
        <strain evidence="6">ATCC BAA-471 / A3(2) / M145</strain>
    </source>
</reference>
<evidence type="ECO:0000256" key="1">
    <source>
        <dbReference type="ARBA" id="ARBA00023015"/>
    </source>
</evidence>
<dbReference type="Proteomes" id="UP000001973">
    <property type="component" value="Chromosome"/>
</dbReference>
<dbReference type="EMBL" id="AL645882">
    <property type="protein sequence ID" value="CAB61857.1"/>
    <property type="molecule type" value="Genomic_DNA"/>
</dbReference>
<dbReference type="EMBL" id="AL939116">
    <property type="protein sequence ID" value="CAB61857.1"/>
    <property type="molecule type" value="Genomic_DNA"/>
</dbReference>
<dbReference type="PaxDb" id="100226-SCO3449"/>
<dbReference type="KEGG" id="sco:SCO3449"/>
<dbReference type="eggNOG" id="ENOG502ZP15">
    <property type="taxonomic scope" value="Bacteria"/>
</dbReference>
<sequence length="106" mass="11702">MKRPWQRRPAVERRMNCMQVGRVLQSYLDGETDEVTARRVAAHLEDCRRCGLEASVYRELHDALARRAEPDGGAVERLRAFGASLMSDPPAGDDDAEHGTTPPAGA</sequence>
<evidence type="ECO:0000256" key="3">
    <source>
        <dbReference type="SAM" id="MobiDB-lite"/>
    </source>
</evidence>
<dbReference type="PATRIC" id="fig|100226.15.peg.3510"/>
<keyword evidence="2" id="KW-0804">Transcription</keyword>
<evidence type="ECO:0000256" key="2">
    <source>
        <dbReference type="ARBA" id="ARBA00023163"/>
    </source>
</evidence>
<name>Q9RKI3_STRCO</name>
<dbReference type="AlphaFoldDB" id="Q9RKI3"/>
<dbReference type="InterPro" id="IPR027383">
    <property type="entry name" value="Znf_put"/>
</dbReference>
<dbReference type="STRING" id="100226.gene:17761071"/>
<keyword evidence="6" id="KW-1185">Reference proteome</keyword>
<dbReference type="OrthoDB" id="129419at2"/>
<evidence type="ECO:0000259" key="4">
    <source>
        <dbReference type="Pfam" id="PF13490"/>
    </source>
</evidence>
<proteinExistence type="predicted"/>
<reference evidence="5 6" key="1">
    <citation type="journal article" date="1996" name="Mol. Microbiol.">
        <title>A set of ordered cosmids and a detailed genetic and physical map for the 8 Mb Streptomyces coelicolor A3(2) chromosome.</title>
        <authorList>
            <person name="Redenbach M."/>
            <person name="Kieser H.M."/>
            <person name="Denapaite D."/>
            <person name="Eichner A."/>
            <person name="Cullum J."/>
            <person name="Kinashi H."/>
            <person name="Hopwood D.A."/>
        </authorList>
    </citation>
    <scope>NUCLEOTIDE SEQUENCE [LARGE SCALE GENOMIC DNA]</scope>
    <source>
        <strain evidence="6">ATCC BAA-471 / A3(2) / M145</strain>
    </source>
</reference>
<evidence type="ECO:0000313" key="6">
    <source>
        <dbReference type="Proteomes" id="UP000001973"/>
    </source>
</evidence>
<dbReference type="InterPro" id="IPR041916">
    <property type="entry name" value="Anti_sigma_zinc_sf"/>
</dbReference>
<dbReference type="Gene3D" id="1.10.10.1320">
    <property type="entry name" value="Anti-sigma factor, zinc-finger domain"/>
    <property type="match status" value="1"/>
</dbReference>
<feature type="domain" description="Putative zinc-finger" evidence="4">
    <location>
        <begin position="17"/>
        <end position="50"/>
    </location>
</feature>
<dbReference type="InParanoid" id="Q9RKI3"/>
<gene>
    <name evidence="5" type="ordered locus">SCO3449</name>
    <name evidence="5" type="ORF">SCE46.06c</name>
</gene>
<keyword evidence="1" id="KW-0805">Transcription regulation</keyword>